<feature type="region of interest" description="Disordered" evidence="3">
    <location>
        <begin position="323"/>
        <end position="345"/>
    </location>
</feature>
<feature type="compositionally biased region" description="Polar residues" evidence="3">
    <location>
        <begin position="643"/>
        <end position="655"/>
    </location>
</feature>
<feature type="compositionally biased region" description="Low complexity" evidence="3">
    <location>
        <begin position="728"/>
        <end position="737"/>
    </location>
</feature>
<feature type="region of interest" description="Disordered" evidence="3">
    <location>
        <begin position="374"/>
        <end position="484"/>
    </location>
</feature>
<feature type="region of interest" description="Disordered" evidence="3">
    <location>
        <begin position="499"/>
        <end position="843"/>
    </location>
</feature>
<dbReference type="Proteomes" id="UP001642482">
    <property type="component" value="Unassembled WGS sequence"/>
</dbReference>
<evidence type="ECO:0000256" key="1">
    <source>
        <dbReference type="ARBA" id="ARBA00022443"/>
    </source>
</evidence>
<evidence type="ECO:0000313" key="5">
    <source>
        <dbReference type="EMBL" id="CAK7230487.1"/>
    </source>
</evidence>
<feature type="compositionally biased region" description="Polar residues" evidence="3">
    <location>
        <begin position="154"/>
        <end position="169"/>
    </location>
</feature>
<reference evidence="5 6" key="1">
    <citation type="submission" date="2024-01" db="EMBL/GenBank/DDBJ databases">
        <authorList>
            <person name="Allen C."/>
            <person name="Tagirdzhanova G."/>
        </authorList>
    </citation>
    <scope>NUCLEOTIDE SEQUENCE [LARGE SCALE GENOMIC DNA]</scope>
</reference>
<keyword evidence="6" id="KW-1185">Reference proteome</keyword>
<keyword evidence="1 2" id="KW-0728">SH3 domain</keyword>
<evidence type="ECO:0000256" key="3">
    <source>
        <dbReference type="SAM" id="MobiDB-lite"/>
    </source>
</evidence>
<feature type="compositionally biased region" description="Polar residues" evidence="3">
    <location>
        <begin position="780"/>
        <end position="792"/>
    </location>
</feature>
<feature type="compositionally biased region" description="Basic and acidic residues" evidence="3">
    <location>
        <begin position="10"/>
        <end position="27"/>
    </location>
</feature>
<feature type="compositionally biased region" description="Basic and acidic residues" evidence="3">
    <location>
        <begin position="823"/>
        <end position="834"/>
    </location>
</feature>
<dbReference type="InterPro" id="IPR001452">
    <property type="entry name" value="SH3_domain"/>
</dbReference>
<dbReference type="InterPro" id="IPR036028">
    <property type="entry name" value="SH3-like_dom_sf"/>
</dbReference>
<dbReference type="PROSITE" id="PS50002">
    <property type="entry name" value="SH3"/>
    <property type="match status" value="1"/>
</dbReference>
<name>A0ABP0CEG8_9PEZI</name>
<sequence length="925" mass="100530">MTRPGIIRADTIDLQDRNAPSGKDHSHVKAPTSAPDVSSSSTSTDNILHLASHQAETIRGVAAETAQDRRISWTGSNLSDLHIYGSDLAADIADTLNLSRSLQESAIEPGNMSSHQQQDALAVAQNGGLSADAGDEDMEDIDDEELEDDMMDKISSSPSIEDANNSTELAHNGGSPPDAYDDAGALFDISQALAVSATVIGSTGPIDERWGVSEDLFDEMMIPYYHDEDKGDIDDGDDGANGYKDIDFEFVYALHTFMATVEGQANATKGDTMVLLDDSNSYWWLVRVVKDSSIGYLPAEHIETPTERLARLNKHRNIDLSASMLGDQAEKTKNPLKSAMRRRKTKNVSFAPPTFVDYSDIDYSTDEEDLEAEYFAQQQQSQQQQQQQQEEHKEEAQANGQQDQTGAMNGKDALDEEDETAKVEPLKPRAPKENGKAAAEAKADDANDDGSGGKGLTRTSEEIFVVSKSETPGPKKTKDGTVRDSFFKDDTVETKKITLTPNLLRDDSAPRTSSESKDVKQRPSLDRLDKDINSLLVKDDKKKKDKKEKDKKQGGFRSLFSRKDKKRGENDDDESFGKRSMDIGSEGTERDVDDLDEEPVQEKTNSPSTTTGPQGPQRQPSKLQKQQPLGRIAEVSPTRKPSDGSTTQKGSNGSTMRMVDSESTQDSGSSSQESSPKESSPFSAAHKSATSSANGNASTAQASRAQMVTKAPARAVLDEFESDEEVGVPDPQQQAPVPEEEQRRPHPDQQQNAKGYASNGVGAKGVNVSVPRSGERLSESPVQVSPVNSNNPPALMVDTSSQEEEEEDRSSPISSPSPELVGSEDRSGSNHHAQDSITTSTSATTANTATWNDASLRAFFDSGTDVRDLLAVVYDKNDVVPVGPDHPVVSTLFKEQNAKLAEITTQLDNMLGDWLARKQRLRGTL</sequence>
<accession>A0ABP0CEG8</accession>
<dbReference type="Gene3D" id="2.30.30.40">
    <property type="entry name" value="SH3 Domains"/>
    <property type="match status" value="1"/>
</dbReference>
<organism evidence="5 6">
    <name type="scientific">Sporothrix eucalyptigena</name>
    <dbReference type="NCBI Taxonomy" id="1812306"/>
    <lineage>
        <taxon>Eukaryota</taxon>
        <taxon>Fungi</taxon>
        <taxon>Dikarya</taxon>
        <taxon>Ascomycota</taxon>
        <taxon>Pezizomycotina</taxon>
        <taxon>Sordariomycetes</taxon>
        <taxon>Sordariomycetidae</taxon>
        <taxon>Ophiostomatales</taxon>
        <taxon>Ophiostomataceae</taxon>
        <taxon>Sporothrix</taxon>
    </lineage>
</organism>
<proteinExistence type="predicted"/>
<evidence type="ECO:0000256" key="2">
    <source>
        <dbReference type="PROSITE-ProRule" id="PRU00192"/>
    </source>
</evidence>
<feature type="compositionally biased region" description="Low complexity" evidence="3">
    <location>
        <begin position="374"/>
        <end position="388"/>
    </location>
</feature>
<gene>
    <name evidence="5" type="primary">BUD14</name>
    <name evidence="5" type="ORF">SEUCBS140593_007604</name>
</gene>
<dbReference type="PANTHER" id="PTHR47775">
    <property type="entry name" value="BUD SITE SELECTION PROTEIN 14"/>
    <property type="match status" value="1"/>
</dbReference>
<feature type="compositionally biased region" description="Low complexity" evidence="3">
    <location>
        <begin position="661"/>
        <end position="703"/>
    </location>
</feature>
<feature type="region of interest" description="Disordered" evidence="3">
    <location>
        <begin position="1"/>
        <end position="46"/>
    </location>
</feature>
<dbReference type="PANTHER" id="PTHR47775:SF1">
    <property type="entry name" value="BUD SITE SELECTION PROTEIN 14"/>
    <property type="match status" value="1"/>
</dbReference>
<feature type="compositionally biased region" description="Basic and acidic residues" evidence="3">
    <location>
        <begin position="504"/>
        <end position="553"/>
    </location>
</feature>
<dbReference type="InterPro" id="IPR053039">
    <property type="entry name" value="Polarity_Bud-Selection_Reg"/>
</dbReference>
<protein>
    <submittedName>
        <fullName evidence="5">Protein phosphatase regulator</fullName>
    </submittedName>
</protein>
<feature type="compositionally biased region" description="Polar residues" evidence="3">
    <location>
        <begin position="602"/>
        <end position="627"/>
    </location>
</feature>
<evidence type="ECO:0000259" key="4">
    <source>
        <dbReference type="PROSITE" id="PS50002"/>
    </source>
</evidence>
<feature type="region of interest" description="Disordered" evidence="3">
    <location>
        <begin position="154"/>
        <end position="178"/>
    </location>
</feature>
<dbReference type="SUPFAM" id="SSF50044">
    <property type="entry name" value="SH3-domain"/>
    <property type="match status" value="1"/>
</dbReference>
<dbReference type="SMART" id="SM00326">
    <property type="entry name" value="SH3"/>
    <property type="match status" value="1"/>
</dbReference>
<evidence type="ECO:0000313" key="6">
    <source>
        <dbReference type="Proteomes" id="UP001642482"/>
    </source>
</evidence>
<feature type="compositionally biased region" description="Acidic residues" evidence="3">
    <location>
        <begin position="718"/>
        <end position="727"/>
    </location>
</feature>
<dbReference type="EMBL" id="CAWUHD010000094">
    <property type="protein sequence ID" value="CAK7230487.1"/>
    <property type="molecule type" value="Genomic_DNA"/>
</dbReference>
<feature type="compositionally biased region" description="Low complexity" evidence="3">
    <location>
        <begin position="30"/>
        <end position="45"/>
    </location>
</feature>
<feature type="compositionally biased region" description="Basic and acidic residues" evidence="3">
    <location>
        <begin position="420"/>
        <end position="445"/>
    </location>
</feature>
<feature type="domain" description="SH3" evidence="4">
    <location>
        <begin position="246"/>
        <end position="307"/>
    </location>
</feature>
<comment type="caution">
    <text evidence="5">The sequence shown here is derived from an EMBL/GenBank/DDBJ whole genome shotgun (WGS) entry which is preliminary data.</text>
</comment>